<dbReference type="CDD" id="cd00180">
    <property type="entry name" value="PKc"/>
    <property type="match status" value="1"/>
</dbReference>
<protein>
    <submittedName>
        <fullName evidence="3">Serine/threonine protein kinase</fullName>
    </submittedName>
</protein>
<evidence type="ECO:0000259" key="2">
    <source>
        <dbReference type="PROSITE" id="PS50011"/>
    </source>
</evidence>
<dbReference type="KEGG" id="pms:KNP414_00321"/>
<dbReference type="EMBL" id="CP002869">
    <property type="protein sequence ID" value="AEI38946.1"/>
    <property type="molecule type" value="Genomic_DNA"/>
</dbReference>
<dbReference type="PROSITE" id="PS50011">
    <property type="entry name" value="PROTEIN_KINASE_DOM"/>
    <property type="match status" value="1"/>
</dbReference>
<proteinExistence type="predicted"/>
<keyword evidence="1" id="KW-0067">ATP-binding</keyword>
<dbReference type="SUPFAM" id="SSF56112">
    <property type="entry name" value="Protein kinase-like (PK-like)"/>
    <property type="match status" value="1"/>
</dbReference>
<keyword evidence="1" id="KW-0547">Nucleotide-binding</keyword>
<keyword evidence="3" id="KW-0723">Serine/threonine-protein kinase</keyword>
<keyword evidence="3" id="KW-0418">Kinase</keyword>
<gene>
    <name evidence="3" type="ordered locus">KNP414_00321</name>
</gene>
<organism evidence="3 4">
    <name type="scientific">Paenibacillus mucilaginosus (strain KNP414)</name>
    <dbReference type="NCBI Taxonomy" id="1036673"/>
    <lineage>
        <taxon>Bacteria</taxon>
        <taxon>Bacillati</taxon>
        <taxon>Bacillota</taxon>
        <taxon>Bacilli</taxon>
        <taxon>Bacillales</taxon>
        <taxon>Paenibacillaceae</taxon>
        <taxon>Paenibacillus</taxon>
    </lineage>
</organism>
<dbReference type="InterPro" id="IPR011009">
    <property type="entry name" value="Kinase-like_dom_sf"/>
</dbReference>
<reference evidence="4" key="1">
    <citation type="submission" date="2011-06" db="EMBL/GenBank/DDBJ databases">
        <title>Complete genome sequence of Paenibacillus mucilaginosus KNP414.</title>
        <authorList>
            <person name="Wang J."/>
            <person name="Hu S."/>
            <person name="Hu X."/>
            <person name="Zhang B."/>
            <person name="Dong D."/>
            <person name="Zhang S."/>
            <person name="Zhao K."/>
            <person name="Wu D."/>
        </authorList>
    </citation>
    <scope>NUCLEOTIDE SEQUENCE [LARGE SCALE GENOMIC DNA]</scope>
    <source>
        <strain evidence="4">KNP414</strain>
    </source>
</reference>
<dbReference type="HOGENOM" id="CLU_000288_135_5_9"/>
<dbReference type="InterPro" id="IPR017441">
    <property type="entry name" value="Protein_kinase_ATP_BS"/>
</dbReference>
<dbReference type="AlphaFoldDB" id="F8FNA9"/>
<dbReference type="Pfam" id="PF00069">
    <property type="entry name" value="Pkinase"/>
    <property type="match status" value="1"/>
</dbReference>
<dbReference type="Gene3D" id="1.10.510.10">
    <property type="entry name" value="Transferase(Phosphotransferase) domain 1"/>
    <property type="match status" value="1"/>
</dbReference>
<evidence type="ECO:0000313" key="4">
    <source>
        <dbReference type="Proteomes" id="UP000006620"/>
    </source>
</evidence>
<reference evidence="3 4" key="2">
    <citation type="journal article" date="2013" name="Genome Announc.">
        <title>Genome Sequence of Growth-Improving Paenibacillus mucilaginosus Strain KNP414.</title>
        <authorList>
            <person name="Lu J.J."/>
            <person name="Wang J.F."/>
            <person name="Hu X.F."/>
        </authorList>
    </citation>
    <scope>NUCLEOTIDE SEQUENCE [LARGE SCALE GENOMIC DNA]</scope>
    <source>
        <strain evidence="3 4">KNP414</strain>
    </source>
</reference>
<evidence type="ECO:0000313" key="3">
    <source>
        <dbReference type="EMBL" id="AEI38946.1"/>
    </source>
</evidence>
<dbReference type="GO" id="GO:0005524">
    <property type="term" value="F:ATP binding"/>
    <property type="evidence" value="ECO:0007669"/>
    <property type="project" value="UniProtKB-UniRule"/>
</dbReference>
<dbReference type="GO" id="GO:0004674">
    <property type="term" value="F:protein serine/threonine kinase activity"/>
    <property type="evidence" value="ECO:0007669"/>
    <property type="project" value="UniProtKB-KW"/>
</dbReference>
<dbReference type="Proteomes" id="UP000006620">
    <property type="component" value="Chromosome"/>
</dbReference>
<name>F8FNA9_PAEMK</name>
<dbReference type="PROSITE" id="PS00107">
    <property type="entry name" value="PROTEIN_KINASE_ATP"/>
    <property type="match status" value="1"/>
</dbReference>
<feature type="binding site" evidence="1">
    <location>
        <position position="57"/>
    </location>
    <ligand>
        <name>ATP</name>
        <dbReference type="ChEBI" id="CHEBI:30616"/>
    </ligand>
</feature>
<dbReference type="InterPro" id="IPR000719">
    <property type="entry name" value="Prot_kinase_dom"/>
</dbReference>
<feature type="domain" description="Protein kinase" evidence="2">
    <location>
        <begin position="27"/>
        <end position="272"/>
    </location>
</feature>
<dbReference type="PATRIC" id="fig|1036673.3.peg.278"/>
<evidence type="ECO:0000256" key="1">
    <source>
        <dbReference type="PROSITE-ProRule" id="PRU10141"/>
    </source>
</evidence>
<sequence>MLQYFRDVYTSWIDYPLREGRRLGGRYEIVRFLGMGSYGLTYLCRDSWEAGAEVVVKMAKPSKKELGRRLLQREHEILKKLQHPRIPAAGGTFEERGRLCLVTEYIAGETVEDLIFREERRFTEEVSLLFMRELLEIVAFVHGQGYVHLDVRIPNVMVRGGDIHLIDFGLARRIGDTEGQEPFENDEMRRRRTPEVQSDLYAAGHFLLFLLYSTYRADWNSPEAGWEEELTVSEGTRTLIRRLLQEEPPYADAVICMAELDWVLGALQRSSP</sequence>
<keyword evidence="3" id="KW-0808">Transferase</keyword>
<dbReference type="PANTHER" id="PTHR24347">
    <property type="entry name" value="SERINE/THREONINE-PROTEIN KINASE"/>
    <property type="match status" value="1"/>
</dbReference>
<dbReference type="RefSeq" id="WP_013914112.1">
    <property type="nucleotide sequence ID" value="NC_015690.1"/>
</dbReference>
<accession>F8FNA9</accession>